<dbReference type="AlphaFoldDB" id="A0A7Y9LAW1"/>
<accession>A0A7Y9LAW1</accession>
<comment type="caution">
    <text evidence="1">The sequence shown here is derived from an EMBL/GenBank/DDBJ whole genome shotgun (WGS) entry which is preliminary data.</text>
</comment>
<dbReference type="EMBL" id="JACCBU010000001">
    <property type="protein sequence ID" value="NYE69166.1"/>
    <property type="molecule type" value="Genomic_DNA"/>
</dbReference>
<keyword evidence="2" id="KW-1185">Reference proteome</keyword>
<evidence type="ECO:0000313" key="2">
    <source>
        <dbReference type="Proteomes" id="UP000569914"/>
    </source>
</evidence>
<reference evidence="1 2" key="1">
    <citation type="submission" date="2020-07" db="EMBL/GenBank/DDBJ databases">
        <title>Sequencing the genomes of 1000 actinobacteria strains.</title>
        <authorList>
            <person name="Klenk H.-P."/>
        </authorList>
    </citation>
    <scope>NUCLEOTIDE SEQUENCE [LARGE SCALE GENOMIC DNA]</scope>
    <source>
        <strain evidence="1 2">DSM 22083</strain>
    </source>
</reference>
<proteinExistence type="predicted"/>
<dbReference type="RefSeq" id="WP_179747930.1">
    <property type="nucleotide sequence ID" value="NZ_JACCBU010000001.1"/>
</dbReference>
<organism evidence="1 2">
    <name type="scientific">Microlunatus parietis</name>
    <dbReference type="NCBI Taxonomy" id="682979"/>
    <lineage>
        <taxon>Bacteria</taxon>
        <taxon>Bacillati</taxon>
        <taxon>Actinomycetota</taxon>
        <taxon>Actinomycetes</taxon>
        <taxon>Propionibacteriales</taxon>
        <taxon>Propionibacteriaceae</taxon>
        <taxon>Microlunatus</taxon>
    </lineage>
</organism>
<sequence length="471" mass="50993">MTTQIFVASTPFGLTTLAAALADGAWPAADQRILVTTNNSIAPEASPGLLGSAGMEQLTGLFDRTYDYNELISPLHPSEWRPPDTELPLLQRLVAHEWGAVDHDLRLIVESIQAAPALTIARLFPDAQIDVYADGLMSYSPTRVGLYTQIGSRVDRVHHLDLVPGVTPLLLREWGAKPALIDSASFRTVVGSLGIEVPKVITAAEPGSVAVLLGQYLSAIGILSVEEEQDLLRELVTGAVAAGFSTLVFKPHPSAPDLLTTALVEEADRLGVDLTVHDEPDLAEAWFDQPGIGLVAGCFSTALLTAASCYGLPTARIGTELALERVRPYENSNRIPVTLVHATLPDLHQLAAGPALAPAAVGAVSTDDLVRTVGYCMQSVRNPDLRPTAERVLAEHWEEVRGYVKRRRLTILDLPGRLPSAPVKKRQRKKQSPLRRTVRRILGPKLSRMVGRGKRKILRTLRPAPRPVPTP</sequence>
<gene>
    <name evidence="1" type="ORF">BKA15_000495</name>
</gene>
<dbReference type="Proteomes" id="UP000569914">
    <property type="component" value="Unassembled WGS sequence"/>
</dbReference>
<dbReference type="Pfam" id="PF07388">
    <property type="entry name" value="A-2_8-polyST"/>
    <property type="match status" value="1"/>
</dbReference>
<evidence type="ECO:0000313" key="1">
    <source>
        <dbReference type="EMBL" id="NYE69166.1"/>
    </source>
</evidence>
<dbReference type="InterPro" id="IPR010866">
    <property type="entry name" value="A-2_8-polyST"/>
</dbReference>
<protein>
    <submittedName>
        <fullName evidence="1">Uncharacterized protein</fullName>
    </submittedName>
</protein>
<name>A0A7Y9LAW1_9ACTN</name>